<proteinExistence type="predicted"/>
<evidence type="ECO:0000256" key="1">
    <source>
        <dbReference type="ARBA" id="ARBA00004123"/>
    </source>
</evidence>
<dbReference type="EMBL" id="PVQB02000954">
    <property type="protein sequence ID" value="KAF4332879.1"/>
    <property type="molecule type" value="Genomic_DNA"/>
</dbReference>
<keyword evidence="6" id="KW-0539">Nucleus</keyword>
<name>A0A9P5DS82_9HYPO</name>
<sequence>MVIKDAASYPVPPVLPAFTFQTQDSSKGNSPRNSSLPGTEWSNADPIPSLSLLTPEPTFSRMHLRFLARFTATHGMANSFECGDTPTRRRIISGLPRSRNNLPTITYEAACPVNTGPTPSWMEASEPATEQHGLSFTDTHQEHGFLSEQYATLSNAALAEGCQLTLAHPVARKSREIVWGIRNAMCSGSISRIASVSWSESRDRSCTRFFSPTNLELFIGTFFQIWYPNWPIFHKPTFNATQKPPQLIAALSLIGACLSPETKSQNQAKLWMEAVEDWIFSDPDFCEDAIPQTDDDSQLTQISKRLDIVQAAYAVILLMNWEGDKAQRTRARRIRFSEIVCIARSLYFFATPQTSHLEDFGSVNYFSEWTTFALREECIRTLLYVFLIDCAFVMFYNSVPRMVMGELQFSLANPDQCFLAPAPDTGSKHAQVACQSQILCQGVTLSKAINMMMNSEIGSDEGKMFEQMNILNLSLSPARSTTSSSIIITAQTLDPSHYRLPED</sequence>
<comment type="subcellular location">
    <subcellularLocation>
        <location evidence="1">Nucleus</location>
    </subcellularLocation>
</comment>
<evidence type="ECO:0000259" key="8">
    <source>
        <dbReference type="Pfam" id="PF04082"/>
    </source>
</evidence>
<dbReference type="PANTHER" id="PTHR40626:SF3">
    <property type="entry name" value="TRANSCRIPTION FACTOR WITH C2H2 AND ZN(2)-CYS(6) DNA BINDING DOMAIN (EUROFUNG)-RELATED"/>
    <property type="match status" value="1"/>
</dbReference>
<evidence type="ECO:0000256" key="4">
    <source>
        <dbReference type="ARBA" id="ARBA00022771"/>
    </source>
</evidence>
<reference evidence="9" key="1">
    <citation type="journal article" date="2017" name="Mycologia">
        <title>Fusarium algeriense, sp. nov., a novel toxigenic crown rot pathogen of durum wheat from Algeria is nested in the Fusarium burgessii species complex.</title>
        <authorList>
            <person name="Laraba I."/>
            <person name="Keddad A."/>
            <person name="Boureghda H."/>
            <person name="Abdallah N."/>
            <person name="Vaughan M.M."/>
            <person name="Proctor R.H."/>
            <person name="Busman M."/>
            <person name="O'Donnell K."/>
        </authorList>
    </citation>
    <scope>NUCLEOTIDE SEQUENCE</scope>
    <source>
        <strain evidence="9">NRRL 25174</strain>
    </source>
</reference>
<evidence type="ECO:0000313" key="9">
    <source>
        <dbReference type="EMBL" id="KAF4332879.1"/>
    </source>
</evidence>
<evidence type="ECO:0000256" key="2">
    <source>
        <dbReference type="ARBA" id="ARBA00022723"/>
    </source>
</evidence>
<comment type="caution">
    <text evidence="9">The sequence shown here is derived from an EMBL/GenBank/DDBJ whole genome shotgun (WGS) entry which is preliminary data.</text>
</comment>
<dbReference type="GO" id="GO:0005634">
    <property type="term" value="C:nucleus"/>
    <property type="evidence" value="ECO:0007669"/>
    <property type="project" value="UniProtKB-SubCell"/>
</dbReference>
<dbReference type="Proteomes" id="UP000730481">
    <property type="component" value="Unassembled WGS sequence"/>
</dbReference>
<keyword evidence="4" id="KW-0863">Zinc-finger</keyword>
<evidence type="ECO:0000313" key="10">
    <source>
        <dbReference type="Proteomes" id="UP000730481"/>
    </source>
</evidence>
<dbReference type="CDD" id="cd12148">
    <property type="entry name" value="fungal_TF_MHR"/>
    <property type="match status" value="1"/>
</dbReference>
<keyword evidence="3" id="KW-0677">Repeat</keyword>
<dbReference type="GO" id="GO:0000978">
    <property type="term" value="F:RNA polymerase II cis-regulatory region sequence-specific DNA binding"/>
    <property type="evidence" value="ECO:0007669"/>
    <property type="project" value="InterPro"/>
</dbReference>
<dbReference type="GO" id="GO:0000785">
    <property type="term" value="C:chromatin"/>
    <property type="evidence" value="ECO:0007669"/>
    <property type="project" value="TreeGrafter"/>
</dbReference>
<dbReference type="OrthoDB" id="3945418at2759"/>
<gene>
    <name evidence="9" type="ORF">FBEOM_13316</name>
</gene>
<reference evidence="9" key="2">
    <citation type="submission" date="2020-02" db="EMBL/GenBank/DDBJ databases">
        <title>Identification and distribution of gene clusters putatively required for synthesis of sphingolipid metabolism inhibitors in phylogenetically diverse species of the filamentous fungus Fusarium.</title>
        <authorList>
            <person name="Kim H.-S."/>
            <person name="Busman M."/>
            <person name="Brown D.W."/>
            <person name="Divon H."/>
            <person name="Uhlig S."/>
            <person name="Proctor R.H."/>
        </authorList>
    </citation>
    <scope>NUCLEOTIDE SEQUENCE</scope>
    <source>
        <strain evidence="9">NRRL 25174</strain>
    </source>
</reference>
<dbReference type="PANTHER" id="PTHR40626">
    <property type="entry name" value="MIP31509P"/>
    <property type="match status" value="1"/>
</dbReference>
<keyword evidence="5" id="KW-0862">Zinc</keyword>
<dbReference type="GO" id="GO:0000981">
    <property type="term" value="F:DNA-binding transcription factor activity, RNA polymerase II-specific"/>
    <property type="evidence" value="ECO:0007669"/>
    <property type="project" value="InterPro"/>
</dbReference>
<dbReference type="InterPro" id="IPR007219">
    <property type="entry name" value="XnlR_reg_dom"/>
</dbReference>
<dbReference type="AlphaFoldDB" id="A0A9P5DS82"/>
<protein>
    <recommendedName>
        <fullName evidence="8">Xylanolytic transcriptional activator regulatory domain-containing protein</fullName>
    </recommendedName>
</protein>
<feature type="domain" description="Xylanolytic transcriptional activator regulatory" evidence="8">
    <location>
        <begin position="220"/>
        <end position="453"/>
    </location>
</feature>
<dbReference type="GO" id="GO:0008270">
    <property type="term" value="F:zinc ion binding"/>
    <property type="evidence" value="ECO:0007669"/>
    <property type="project" value="UniProtKB-KW"/>
</dbReference>
<keyword evidence="2" id="KW-0479">Metal-binding</keyword>
<organism evidence="9 10">
    <name type="scientific">Fusarium beomiforme</name>
    <dbReference type="NCBI Taxonomy" id="44412"/>
    <lineage>
        <taxon>Eukaryota</taxon>
        <taxon>Fungi</taxon>
        <taxon>Dikarya</taxon>
        <taxon>Ascomycota</taxon>
        <taxon>Pezizomycotina</taxon>
        <taxon>Sordariomycetes</taxon>
        <taxon>Hypocreomycetidae</taxon>
        <taxon>Hypocreales</taxon>
        <taxon>Nectriaceae</taxon>
        <taxon>Fusarium</taxon>
        <taxon>Fusarium burgessii species complex</taxon>
    </lineage>
</organism>
<dbReference type="InterPro" id="IPR051059">
    <property type="entry name" value="VerF-like"/>
</dbReference>
<accession>A0A9P5DS82</accession>
<evidence type="ECO:0000256" key="5">
    <source>
        <dbReference type="ARBA" id="ARBA00022833"/>
    </source>
</evidence>
<evidence type="ECO:0000256" key="7">
    <source>
        <dbReference type="SAM" id="MobiDB-lite"/>
    </source>
</evidence>
<dbReference type="GO" id="GO:0006351">
    <property type="term" value="P:DNA-templated transcription"/>
    <property type="evidence" value="ECO:0007669"/>
    <property type="project" value="InterPro"/>
</dbReference>
<keyword evidence="10" id="KW-1185">Reference proteome</keyword>
<dbReference type="Pfam" id="PF04082">
    <property type="entry name" value="Fungal_trans"/>
    <property type="match status" value="1"/>
</dbReference>
<feature type="compositionally biased region" description="Polar residues" evidence="7">
    <location>
        <begin position="19"/>
        <end position="42"/>
    </location>
</feature>
<evidence type="ECO:0000256" key="3">
    <source>
        <dbReference type="ARBA" id="ARBA00022737"/>
    </source>
</evidence>
<evidence type="ECO:0000256" key="6">
    <source>
        <dbReference type="ARBA" id="ARBA00023242"/>
    </source>
</evidence>
<feature type="region of interest" description="Disordered" evidence="7">
    <location>
        <begin position="19"/>
        <end position="49"/>
    </location>
</feature>